<evidence type="ECO:0000313" key="2">
    <source>
        <dbReference type="EMBL" id="MBA0566837.1"/>
    </source>
</evidence>
<accession>A0A7J8MQ32</accession>
<evidence type="ECO:0000313" key="3">
    <source>
        <dbReference type="Proteomes" id="UP000593572"/>
    </source>
</evidence>
<reference evidence="2 3" key="1">
    <citation type="journal article" date="2019" name="Genome Biol. Evol.">
        <title>Insights into the evolution of the New World diploid cottons (Gossypium, subgenus Houzingenia) based on genome sequencing.</title>
        <authorList>
            <person name="Grover C.E."/>
            <person name="Arick M.A. 2nd"/>
            <person name="Thrash A."/>
            <person name="Conover J.L."/>
            <person name="Sanders W.S."/>
            <person name="Peterson D.G."/>
            <person name="Frelichowski J.E."/>
            <person name="Scheffler J.A."/>
            <person name="Scheffler B.E."/>
            <person name="Wendel J.F."/>
        </authorList>
    </citation>
    <scope>NUCLEOTIDE SEQUENCE [LARGE SCALE GENOMIC DNA]</scope>
    <source>
        <strain evidence="2">157</strain>
        <tissue evidence="2">Leaf</tissue>
    </source>
</reference>
<organism evidence="2 3">
    <name type="scientific">Gossypium lobatum</name>
    <dbReference type="NCBI Taxonomy" id="34289"/>
    <lineage>
        <taxon>Eukaryota</taxon>
        <taxon>Viridiplantae</taxon>
        <taxon>Streptophyta</taxon>
        <taxon>Embryophyta</taxon>
        <taxon>Tracheophyta</taxon>
        <taxon>Spermatophyta</taxon>
        <taxon>Magnoliopsida</taxon>
        <taxon>eudicotyledons</taxon>
        <taxon>Gunneridae</taxon>
        <taxon>Pentapetalae</taxon>
        <taxon>rosids</taxon>
        <taxon>malvids</taxon>
        <taxon>Malvales</taxon>
        <taxon>Malvaceae</taxon>
        <taxon>Malvoideae</taxon>
        <taxon>Gossypium</taxon>
    </lineage>
</organism>
<evidence type="ECO:0000256" key="1">
    <source>
        <dbReference type="SAM" id="Coils"/>
    </source>
</evidence>
<dbReference type="Proteomes" id="UP000593572">
    <property type="component" value="Unassembled WGS sequence"/>
</dbReference>
<name>A0A7J8MQ32_9ROSI</name>
<proteinExistence type="predicted"/>
<protein>
    <submittedName>
        <fullName evidence="2">Uncharacterized protein</fullName>
    </submittedName>
</protein>
<keyword evidence="3" id="KW-1185">Reference proteome</keyword>
<keyword evidence="1" id="KW-0175">Coiled coil</keyword>
<gene>
    <name evidence="2" type="ORF">Golob_011612</name>
</gene>
<sequence>MHLRLDVNEQWRQEIREEKIKVDGWERKFQEAQTRNEALKKTSLSKFEEMKRRVEELEAVLQNCEIRIELLEASGEH</sequence>
<dbReference type="AlphaFoldDB" id="A0A7J8MQ32"/>
<dbReference type="EMBL" id="JABEZX010000009">
    <property type="protein sequence ID" value="MBA0566837.1"/>
    <property type="molecule type" value="Genomic_DNA"/>
</dbReference>
<feature type="coiled-coil region" evidence="1">
    <location>
        <begin position="8"/>
        <end position="74"/>
    </location>
</feature>
<comment type="caution">
    <text evidence="2">The sequence shown here is derived from an EMBL/GenBank/DDBJ whole genome shotgun (WGS) entry which is preliminary data.</text>
</comment>